<dbReference type="AlphaFoldDB" id="A0A0S7BMD8"/>
<keyword evidence="3 5" id="KW-1133">Transmembrane helix</keyword>
<dbReference type="RefSeq" id="WP_062282938.1">
    <property type="nucleotide sequence ID" value="NZ_DF968181.1"/>
</dbReference>
<organism evidence="6">
    <name type="scientific">Flexilinea flocculi</name>
    <dbReference type="NCBI Taxonomy" id="1678840"/>
    <lineage>
        <taxon>Bacteria</taxon>
        <taxon>Bacillati</taxon>
        <taxon>Chloroflexota</taxon>
        <taxon>Anaerolineae</taxon>
        <taxon>Anaerolineales</taxon>
        <taxon>Anaerolineaceae</taxon>
        <taxon>Flexilinea</taxon>
    </lineage>
</organism>
<gene>
    <name evidence="6" type="ORF">ATC1_131522</name>
</gene>
<keyword evidence="7" id="KW-1185">Reference proteome</keyword>
<feature type="transmembrane region" description="Helical" evidence="5">
    <location>
        <begin position="60"/>
        <end position="80"/>
    </location>
</feature>
<keyword evidence="2 5" id="KW-0812">Transmembrane</keyword>
<accession>A0A0S7BMD8</accession>
<protein>
    <submittedName>
        <fullName evidence="6">NADH-ubiquinone/plastoquinone oxidoreductase chain 4L</fullName>
    </submittedName>
</protein>
<feature type="transmembrane region" description="Helical" evidence="5">
    <location>
        <begin position="5"/>
        <end position="23"/>
    </location>
</feature>
<evidence type="ECO:0000256" key="3">
    <source>
        <dbReference type="ARBA" id="ARBA00022989"/>
    </source>
</evidence>
<evidence type="ECO:0000313" key="6">
    <source>
        <dbReference type="EMBL" id="GAP41530.1"/>
    </source>
</evidence>
<reference evidence="6" key="1">
    <citation type="journal article" date="2015" name="Genome Announc.">
        <title>Draft Genome Sequence of Anaerolineae Strain TC1, a Novel Isolate from a Methanogenic Wastewater Treatment System.</title>
        <authorList>
            <person name="Matsuura N."/>
            <person name="Tourlousse D.M."/>
            <person name="Sun L."/>
            <person name="Toyonaga M."/>
            <person name="Kuroda K."/>
            <person name="Ohashi A."/>
            <person name="Cruz R."/>
            <person name="Yamaguchi T."/>
            <person name="Sekiguchi Y."/>
        </authorList>
    </citation>
    <scope>NUCLEOTIDE SEQUENCE [LARGE SCALE GENOMIC DNA]</scope>
    <source>
        <strain evidence="6">TC1</strain>
    </source>
</reference>
<evidence type="ECO:0000313" key="7">
    <source>
        <dbReference type="Proteomes" id="UP000053370"/>
    </source>
</evidence>
<keyword evidence="4 5" id="KW-0472">Membrane</keyword>
<keyword evidence="6" id="KW-0830">Ubiquinone</keyword>
<evidence type="ECO:0000256" key="1">
    <source>
        <dbReference type="ARBA" id="ARBA00004141"/>
    </source>
</evidence>
<dbReference type="EMBL" id="DF968181">
    <property type="protein sequence ID" value="GAP41530.1"/>
    <property type="molecule type" value="Genomic_DNA"/>
</dbReference>
<dbReference type="STRING" id="1678840.ATC1_131522"/>
<evidence type="ECO:0000256" key="5">
    <source>
        <dbReference type="SAM" id="Phobius"/>
    </source>
</evidence>
<dbReference type="Pfam" id="PF00420">
    <property type="entry name" value="Oxidored_q2"/>
    <property type="match status" value="1"/>
</dbReference>
<name>A0A0S7BMD8_9CHLR</name>
<sequence>MSYIIVICILGLLGIGFYCLLITRNLLKLVVALQVLVKGAMLAVLFAGCLVDNMEVAQSMALTIIVADTIVAVIGLAMAIQVRQITNTSNIRSISTLRK</sequence>
<dbReference type="GO" id="GO:0016020">
    <property type="term" value="C:membrane"/>
    <property type="evidence" value="ECO:0007669"/>
    <property type="project" value="UniProtKB-SubCell"/>
</dbReference>
<proteinExistence type="predicted"/>
<dbReference type="Gene3D" id="1.10.287.3510">
    <property type="match status" value="1"/>
</dbReference>
<dbReference type="Proteomes" id="UP000053370">
    <property type="component" value="Unassembled WGS sequence"/>
</dbReference>
<evidence type="ECO:0000256" key="4">
    <source>
        <dbReference type="ARBA" id="ARBA00023136"/>
    </source>
</evidence>
<dbReference type="InterPro" id="IPR039428">
    <property type="entry name" value="NUOK/Mnh_C1-like"/>
</dbReference>
<evidence type="ECO:0000256" key="2">
    <source>
        <dbReference type="ARBA" id="ARBA00022692"/>
    </source>
</evidence>
<comment type="subcellular location">
    <subcellularLocation>
        <location evidence="1">Membrane</location>
        <topology evidence="1">Multi-pass membrane protein</topology>
    </subcellularLocation>
</comment>
<feature type="transmembrane region" description="Helical" evidence="5">
    <location>
        <begin position="29"/>
        <end position="51"/>
    </location>
</feature>